<evidence type="ECO:0000313" key="1">
    <source>
        <dbReference type="EMBL" id="QRC94008.1"/>
    </source>
</evidence>
<accession>A0A7U2EY40</accession>
<dbReference type="VEuPathDB" id="FungiDB:JI435_072980"/>
<dbReference type="OrthoDB" id="3790934at2759"/>
<dbReference type="AlphaFoldDB" id="A0A7U2EY40"/>
<proteinExistence type="predicted"/>
<keyword evidence="2" id="KW-1185">Reference proteome</keyword>
<evidence type="ECO:0000313" key="2">
    <source>
        <dbReference type="Proteomes" id="UP000663193"/>
    </source>
</evidence>
<organism evidence="1 2">
    <name type="scientific">Phaeosphaeria nodorum (strain SN15 / ATCC MYA-4574 / FGSC 10173)</name>
    <name type="common">Glume blotch fungus</name>
    <name type="synonym">Parastagonospora nodorum</name>
    <dbReference type="NCBI Taxonomy" id="321614"/>
    <lineage>
        <taxon>Eukaryota</taxon>
        <taxon>Fungi</taxon>
        <taxon>Dikarya</taxon>
        <taxon>Ascomycota</taxon>
        <taxon>Pezizomycotina</taxon>
        <taxon>Dothideomycetes</taxon>
        <taxon>Pleosporomycetidae</taxon>
        <taxon>Pleosporales</taxon>
        <taxon>Pleosporineae</taxon>
        <taxon>Phaeosphaeriaceae</taxon>
        <taxon>Parastagonospora</taxon>
    </lineage>
</organism>
<gene>
    <name evidence="1" type="ORF">JI435_072980</name>
</gene>
<reference evidence="2" key="1">
    <citation type="journal article" date="2021" name="BMC Genomics">
        <title>Chromosome-level genome assembly and manually-curated proteome of model necrotroph Parastagonospora nodorum Sn15 reveals a genome-wide trove of candidate effector homologs, and redundancy of virulence-related functions within an accessory chromosome.</title>
        <authorList>
            <person name="Bertazzoni S."/>
            <person name="Jones D.A.B."/>
            <person name="Phan H.T."/>
            <person name="Tan K.-C."/>
            <person name="Hane J.K."/>
        </authorList>
    </citation>
    <scope>NUCLEOTIDE SEQUENCE [LARGE SCALE GENOMIC DNA]</scope>
    <source>
        <strain evidence="2">SN15 / ATCC MYA-4574 / FGSC 10173)</strain>
    </source>
</reference>
<sequence length="412" mass="46011">MAPKEAALHTQDLIDIMVELDHWKFEPRFAKALKMANRGTLYQLNEQDLEDHRGGIFGKEIWDSPILSGKNNLPLTSLPTPAQTQRIMMLEIGGDNEYTFAPSHGSSDLDVHATKVLLENMLNPTYASRGAIIHAACPTLDRLRKDTSASQNDGVLGQTDFQVSIAPACEFFDVKVYDNRRYITLLSGKQVIIAYPPSVENSTMLTARYEALARSASGAIWDAVDLQYGIAIVQKSGETLVLPPFWSCVVLCTEMCVSAAYSIATASQYTHRFKHIAISITQLQMWPDPRTQQIELMKLASSLAHHLGLSINSHLPCFDNRAVVTDICKKWEGEMKAKFGQLLGMIDDEAECDRICGIVTQAWIQLVHARRDKKPVCRLCKGRLDRVKGLPGPDQHLIDHVVDTHCAVRMRE</sequence>
<evidence type="ECO:0008006" key="3">
    <source>
        <dbReference type="Google" id="ProtNLM"/>
    </source>
</evidence>
<protein>
    <recommendedName>
        <fullName evidence="3">JmjC domain-containing protein</fullName>
    </recommendedName>
</protein>
<name>A0A7U2EY40_PHANO</name>
<dbReference type="Proteomes" id="UP000663193">
    <property type="component" value="Chromosome 4"/>
</dbReference>
<dbReference type="EMBL" id="CP069026">
    <property type="protein sequence ID" value="QRC94008.1"/>
    <property type="molecule type" value="Genomic_DNA"/>
</dbReference>